<dbReference type="GO" id="GO:0005829">
    <property type="term" value="C:cytosol"/>
    <property type="evidence" value="ECO:0007669"/>
    <property type="project" value="TreeGrafter"/>
</dbReference>
<accession>A0A8X7XGC6</accession>
<dbReference type="PANTHER" id="PTHR10728:SF39">
    <property type="entry name" value="CYTOSOLIC PHOSPHOLIPASE A2 GAMMA"/>
    <property type="match status" value="1"/>
</dbReference>
<protein>
    <submittedName>
        <fullName evidence="6">PA24F phospholipase</fullName>
    </submittedName>
</protein>
<evidence type="ECO:0000256" key="3">
    <source>
        <dbReference type="PROSITE-ProRule" id="PRU00555"/>
    </source>
</evidence>
<name>A0A8X7XGC6_POLSE</name>
<dbReference type="Pfam" id="PF01735">
    <property type="entry name" value="PLA2_B"/>
    <property type="match status" value="1"/>
</dbReference>
<dbReference type="SUPFAM" id="SSF52151">
    <property type="entry name" value="FabD/lysophospholipase-like"/>
    <property type="match status" value="1"/>
</dbReference>
<dbReference type="GO" id="GO:0005544">
    <property type="term" value="F:calcium-dependent phospholipid binding"/>
    <property type="evidence" value="ECO:0007669"/>
    <property type="project" value="TreeGrafter"/>
</dbReference>
<feature type="region of interest" description="Disordered" evidence="4">
    <location>
        <begin position="234"/>
        <end position="256"/>
    </location>
</feature>
<dbReference type="EMBL" id="JAATIS010000485">
    <property type="protein sequence ID" value="KAG2468198.1"/>
    <property type="molecule type" value="Genomic_DNA"/>
</dbReference>
<dbReference type="PANTHER" id="PTHR10728">
    <property type="entry name" value="CYTOSOLIC PHOSPHOLIPASE A2"/>
    <property type="match status" value="1"/>
</dbReference>
<gene>
    <name evidence="6" type="primary">Pla2g4f_1</name>
    <name evidence="6" type="ORF">GTO96_0015834</name>
</gene>
<dbReference type="GO" id="GO:0005635">
    <property type="term" value="C:nuclear envelope"/>
    <property type="evidence" value="ECO:0007669"/>
    <property type="project" value="TreeGrafter"/>
</dbReference>
<evidence type="ECO:0000256" key="1">
    <source>
        <dbReference type="ARBA" id="ARBA00022801"/>
    </source>
</evidence>
<dbReference type="AlphaFoldDB" id="A0A8X7XGC6"/>
<dbReference type="Gene3D" id="3.40.1090.10">
    <property type="entry name" value="Cytosolic phospholipase A2 catalytic domain"/>
    <property type="match status" value="1"/>
</dbReference>
<evidence type="ECO:0000259" key="5">
    <source>
        <dbReference type="PROSITE" id="PS51210"/>
    </source>
</evidence>
<proteinExistence type="predicted"/>
<feature type="region of interest" description="Disordered" evidence="4">
    <location>
        <begin position="31"/>
        <end position="108"/>
    </location>
</feature>
<evidence type="ECO:0000256" key="2">
    <source>
        <dbReference type="ARBA" id="ARBA00023098"/>
    </source>
</evidence>
<keyword evidence="2 3" id="KW-0443">Lipid metabolism</keyword>
<evidence type="ECO:0000313" key="6">
    <source>
        <dbReference type="EMBL" id="KAG2468198.1"/>
    </source>
</evidence>
<keyword evidence="3" id="KW-0442">Lipid degradation</keyword>
<feature type="region of interest" description="Disordered" evidence="4">
    <location>
        <begin position="303"/>
        <end position="370"/>
    </location>
</feature>
<sequence length="643" mass="67572">MGPSGTSRKGSTFPERVLLLYVPRVQHGSLGHLISAPPLTPTRPFGLRRSRPRRPRQQGHHRPPGSLLVGSPPAERPVPGGQVPNDVGSSACRGFEPVKREKGGPEALPGYSPLASCRSLYRQCSPPLLTARDLPGWLLRRRFHARLLGVSGTALAGGSSSHPGVSLCLRRGQPIAASPPIGGTGIHPSVPPSSLGRPDGLGLSMVKAQIQPCLPPCIATGDCLGLGAQGARTQGTQQPLSCQPLRTRSPRSAGTAASAVGGSLTCCRSSLTKSRLFPVNPPSCFTGTARSTFPVVFCRPKAPASRRSPSHTASLPTRPPSLSAAPTGRREHPATAIEVTPSAHVKPPAKTERQTTVGLPVDQPHSSSASCGPLPLAQSGLSSARDWRSLVPPLYCHWLAHKTHRPIPCLSAGGTSGPRPSCLPCSGCSDVPSGSFAAAAIPRAAAAPTPQPPPLPPSRCRQPVARRAPVMDADLDRPSLWKTRHVRFSKELSAGESLAVEERKMKCAEALGKLPEMHISEDQVPVIAVLGSGGGVRAMLSLLGSLSGLQEIGVLDCVTYICGVSGSTCSLELLLLSVHSPVHVSRSVYMHRSFPAVLVPSRAMSMAVFNVTLVLALKTFSRVCAKHHPDHLIFLCISTVLHP</sequence>
<organism evidence="6 7">
    <name type="scientific">Polypterus senegalus</name>
    <name type="common">Senegal bichir</name>
    <dbReference type="NCBI Taxonomy" id="55291"/>
    <lineage>
        <taxon>Eukaryota</taxon>
        <taxon>Metazoa</taxon>
        <taxon>Chordata</taxon>
        <taxon>Craniata</taxon>
        <taxon>Vertebrata</taxon>
        <taxon>Euteleostomi</taxon>
        <taxon>Actinopterygii</taxon>
        <taxon>Polypteriformes</taxon>
        <taxon>Polypteridae</taxon>
        <taxon>Polypterus</taxon>
    </lineage>
</organism>
<keyword evidence="7" id="KW-1185">Reference proteome</keyword>
<dbReference type="PROSITE" id="PS51210">
    <property type="entry name" value="PLA2C"/>
    <property type="match status" value="1"/>
</dbReference>
<dbReference type="GO" id="GO:0005509">
    <property type="term" value="F:calcium ion binding"/>
    <property type="evidence" value="ECO:0007669"/>
    <property type="project" value="TreeGrafter"/>
</dbReference>
<dbReference type="InterPro" id="IPR002642">
    <property type="entry name" value="LysoPLipase_cat_dom"/>
</dbReference>
<dbReference type="InterPro" id="IPR016035">
    <property type="entry name" value="Acyl_Trfase/lysoPLipase"/>
</dbReference>
<feature type="domain" description="PLA2c" evidence="5">
    <location>
        <begin position="478"/>
        <end position="643"/>
    </location>
</feature>
<reference evidence="6 7" key="1">
    <citation type="journal article" date="2021" name="Cell">
        <title>Tracing the genetic footprints of vertebrate landing in non-teleost ray-finned fishes.</title>
        <authorList>
            <person name="Bi X."/>
            <person name="Wang K."/>
            <person name="Yang L."/>
            <person name="Pan H."/>
            <person name="Jiang H."/>
            <person name="Wei Q."/>
            <person name="Fang M."/>
            <person name="Yu H."/>
            <person name="Zhu C."/>
            <person name="Cai Y."/>
            <person name="He Y."/>
            <person name="Gan X."/>
            <person name="Zeng H."/>
            <person name="Yu D."/>
            <person name="Zhu Y."/>
            <person name="Jiang H."/>
            <person name="Qiu Q."/>
            <person name="Yang H."/>
            <person name="Zhang Y.E."/>
            <person name="Wang W."/>
            <person name="Zhu M."/>
            <person name="He S."/>
            <person name="Zhang G."/>
        </authorList>
    </citation>
    <scope>NUCLEOTIDE SEQUENCE [LARGE SCALE GENOMIC DNA]</scope>
    <source>
        <strain evidence="6">Bchr_013</strain>
    </source>
</reference>
<comment type="caution">
    <text evidence="6">The sequence shown here is derived from an EMBL/GenBank/DDBJ whole genome shotgun (WGS) entry which is preliminary data.</text>
</comment>
<keyword evidence="1 3" id="KW-0378">Hydrolase</keyword>
<evidence type="ECO:0000256" key="4">
    <source>
        <dbReference type="SAM" id="MobiDB-lite"/>
    </source>
</evidence>
<dbReference type="GO" id="GO:0005654">
    <property type="term" value="C:nucleoplasm"/>
    <property type="evidence" value="ECO:0007669"/>
    <property type="project" value="TreeGrafter"/>
</dbReference>
<feature type="non-terminal residue" evidence="6">
    <location>
        <position position="1"/>
    </location>
</feature>
<feature type="compositionally biased region" description="Basic residues" evidence="4">
    <location>
        <begin position="46"/>
        <end position="63"/>
    </location>
</feature>
<evidence type="ECO:0000313" key="7">
    <source>
        <dbReference type="Proteomes" id="UP000886611"/>
    </source>
</evidence>
<dbReference type="GO" id="GO:0047498">
    <property type="term" value="F:calcium-dependent phospholipase A2 activity"/>
    <property type="evidence" value="ECO:0007669"/>
    <property type="project" value="TreeGrafter"/>
</dbReference>
<dbReference type="Proteomes" id="UP000886611">
    <property type="component" value="Unassembled WGS sequence"/>
</dbReference>
<feature type="non-terminal residue" evidence="6">
    <location>
        <position position="643"/>
    </location>
</feature>
<dbReference type="GO" id="GO:0046475">
    <property type="term" value="P:glycerophospholipid catabolic process"/>
    <property type="evidence" value="ECO:0007669"/>
    <property type="project" value="TreeGrafter"/>
</dbReference>